<keyword evidence="5 10" id="KW-0808">Transferase</keyword>
<accession>A0A183B3D0</accession>
<keyword evidence="8 10" id="KW-1133">Transmembrane helix</keyword>
<dbReference type="InterPro" id="IPR004856">
    <property type="entry name" value="Glyco_trans_ALG6/ALG8"/>
</dbReference>
<evidence type="ECO:0000256" key="9">
    <source>
        <dbReference type="ARBA" id="ARBA00023136"/>
    </source>
</evidence>
<reference evidence="11 12" key="2">
    <citation type="submission" date="2018-11" db="EMBL/GenBank/DDBJ databases">
        <authorList>
            <consortium name="Pathogen Informatics"/>
        </authorList>
    </citation>
    <scope>NUCLEOTIDE SEQUENCE [LARGE SCALE GENOMIC DNA]</scope>
    <source>
        <strain evidence="11 12">Egypt</strain>
    </source>
</reference>
<comment type="subcellular location">
    <subcellularLocation>
        <location evidence="1 10">Endoplasmic reticulum membrane</location>
        <topology evidence="1 10">Multi-pass membrane protein</topology>
    </subcellularLocation>
</comment>
<sequence>MSLPVCLFLLFRPTKHRLLYALCSTSLTFFLFSYQVHEKSILLVTVPALCLIPISPFSSFLFSLSSTLSMWPLLLKDRLILPCAFVLFRSPRSTEPEKPSPTYPSRILWSLLSGYCLLFIAQTVWHPPVAYPDLFALLISTFSCVQFILFFLFWNYKVFTVQGV</sequence>
<evidence type="ECO:0000256" key="4">
    <source>
        <dbReference type="ARBA" id="ARBA00022676"/>
    </source>
</evidence>
<keyword evidence="9 10" id="KW-0472">Membrane</keyword>
<dbReference type="GO" id="GO:0042281">
    <property type="term" value="F:dolichyl pyrophosphate Man9GlcNAc2 alpha-1,3-glucosyltransferase activity"/>
    <property type="evidence" value="ECO:0007669"/>
    <property type="project" value="TreeGrafter"/>
</dbReference>
<evidence type="ECO:0000313" key="11">
    <source>
        <dbReference type="EMBL" id="VDP90987.1"/>
    </source>
</evidence>
<gene>
    <name evidence="11" type="ORF">ECPE_LOCUS13715</name>
</gene>
<comment type="pathway">
    <text evidence="2 10">Protein modification; protein glycosylation.</text>
</comment>
<proteinExistence type="inferred from homology"/>
<dbReference type="PANTHER" id="PTHR12413:SF1">
    <property type="entry name" value="DOLICHYL PYROPHOSPHATE MAN9GLCNAC2 ALPHA-1,3-GLUCOSYLTRANSFERASE"/>
    <property type="match status" value="1"/>
</dbReference>
<dbReference type="Proteomes" id="UP000272942">
    <property type="component" value="Unassembled WGS sequence"/>
</dbReference>
<evidence type="ECO:0000313" key="12">
    <source>
        <dbReference type="Proteomes" id="UP000272942"/>
    </source>
</evidence>
<keyword evidence="7 10" id="KW-0256">Endoplasmic reticulum</keyword>
<feature type="transmembrane region" description="Helical" evidence="10">
    <location>
        <begin position="134"/>
        <end position="154"/>
    </location>
</feature>
<keyword evidence="4 10" id="KW-0328">Glycosyltransferase</keyword>
<dbReference type="PANTHER" id="PTHR12413">
    <property type="entry name" value="DOLICHYL GLYCOSYLTRANSFERASE"/>
    <property type="match status" value="1"/>
</dbReference>
<evidence type="ECO:0000256" key="2">
    <source>
        <dbReference type="ARBA" id="ARBA00004922"/>
    </source>
</evidence>
<keyword evidence="6 10" id="KW-0812">Transmembrane</keyword>
<comment type="similarity">
    <text evidence="3 10">Belongs to the ALG6/ALG8 glucosyltransferase family.</text>
</comment>
<evidence type="ECO:0000256" key="10">
    <source>
        <dbReference type="RuleBase" id="RU363110"/>
    </source>
</evidence>
<dbReference type="GO" id="GO:0005789">
    <property type="term" value="C:endoplasmic reticulum membrane"/>
    <property type="evidence" value="ECO:0007669"/>
    <property type="project" value="UniProtKB-SubCell"/>
</dbReference>
<evidence type="ECO:0000256" key="8">
    <source>
        <dbReference type="ARBA" id="ARBA00022989"/>
    </source>
</evidence>
<dbReference type="EMBL" id="UZAN01055764">
    <property type="protein sequence ID" value="VDP90987.1"/>
    <property type="molecule type" value="Genomic_DNA"/>
</dbReference>
<dbReference type="WBParaSite" id="ECPE_0001375501-mRNA-1">
    <property type="protein sequence ID" value="ECPE_0001375501-mRNA-1"/>
    <property type="gene ID" value="ECPE_0001375501"/>
</dbReference>
<feature type="transmembrane region" description="Helical" evidence="10">
    <location>
        <begin position="108"/>
        <end position="128"/>
    </location>
</feature>
<evidence type="ECO:0000256" key="5">
    <source>
        <dbReference type="ARBA" id="ARBA00022679"/>
    </source>
</evidence>
<keyword evidence="12" id="KW-1185">Reference proteome</keyword>
<evidence type="ECO:0000256" key="6">
    <source>
        <dbReference type="ARBA" id="ARBA00022692"/>
    </source>
</evidence>
<organism evidence="13">
    <name type="scientific">Echinostoma caproni</name>
    <dbReference type="NCBI Taxonomy" id="27848"/>
    <lineage>
        <taxon>Eukaryota</taxon>
        <taxon>Metazoa</taxon>
        <taxon>Spiralia</taxon>
        <taxon>Lophotrochozoa</taxon>
        <taxon>Platyhelminthes</taxon>
        <taxon>Trematoda</taxon>
        <taxon>Digenea</taxon>
        <taxon>Plagiorchiida</taxon>
        <taxon>Echinostomata</taxon>
        <taxon>Echinostomatoidea</taxon>
        <taxon>Echinostomatidae</taxon>
        <taxon>Echinostoma</taxon>
    </lineage>
</organism>
<dbReference type="OrthoDB" id="4983at2759"/>
<reference evidence="13" key="1">
    <citation type="submission" date="2016-06" db="UniProtKB">
        <authorList>
            <consortium name="WormBaseParasite"/>
        </authorList>
    </citation>
    <scope>IDENTIFICATION</scope>
</reference>
<feature type="transmembrane region" description="Helical" evidence="10">
    <location>
        <begin position="41"/>
        <end position="62"/>
    </location>
</feature>
<name>A0A183B3D0_9TREM</name>
<comment type="caution">
    <text evidence="10">Lacks conserved residue(s) required for the propagation of feature annotation.</text>
</comment>
<dbReference type="AlphaFoldDB" id="A0A183B3D0"/>
<dbReference type="EC" id="2.4.1.-" evidence="10"/>
<evidence type="ECO:0000313" key="13">
    <source>
        <dbReference type="WBParaSite" id="ECPE_0001375501-mRNA-1"/>
    </source>
</evidence>
<protein>
    <recommendedName>
        <fullName evidence="10">Alpha-1,3-glucosyltransferase</fullName>
        <ecNumber evidence="10">2.4.1.-</ecNumber>
    </recommendedName>
</protein>
<evidence type="ECO:0000256" key="3">
    <source>
        <dbReference type="ARBA" id="ARBA00008715"/>
    </source>
</evidence>
<dbReference type="UniPathway" id="UPA00378"/>
<evidence type="ECO:0000256" key="7">
    <source>
        <dbReference type="ARBA" id="ARBA00022824"/>
    </source>
</evidence>
<dbReference type="Pfam" id="PF03155">
    <property type="entry name" value="Alg6_Alg8"/>
    <property type="match status" value="1"/>
</dbReference>
<evidence type="ECO:0000256" key="1">
    <source>
        <dbReference type="ARBA" id="ARBA00004477"/>
    </source>
</evidence>